<gene>
    <name evidence="7" type="ORF">SO694_00084122</name>
</gene>
<keyword evidence="4" id="KW-0732">Signal</keyword>
<feature type="domain" description="Peptidase C1A papain C-terminal" evidence="5">
    <location>
        <begin position="114"/>
        <end position="352"/>
    </location>
</feature>
<evidence type="ECO:0000259" key="5">
    <source>
        <dbReference type="SMART" id="SM00645"/>
    </source>
</evidence>
<dbReference type="PANTHER" id="PTHR12411">
    <property type="entry name" value="CYSTEINE PROTEASE FAMILY C1-RELATED"/>
    <property type="match status" value="1"/>
</dbReference>
<comment type="similarity">
    <text evidence="1">Belongs to the peptidase C1 family.</text>
</comment>
<dbReference type="PRINTS" id="PR00705">
    <property type="entry name" value="PAPAIN"/>
</dbReference>
<organism evidence="7 8">
    <name type="scientific">Aureococcus anophagefferens</name>
    <name type="common">Harmful bloom alga</name>
    <dbReference type="NCBI Taxonomy" id="44056"/>
    <lineage>
        <taxon>Eukaryota</taxon>
        <taxon>Sar</taxon>
        <taxon>Stramenopiles</taxon>
        <taxon>Ochrophyta</taxon>
        <taxon>Pelagophyceae</taxon>
        <taxon>Pelagomonadales</taxon>
        <taxon>Pelagomonadaceae</taxon>
        <taxon>Aureococcus</taxon>
    </lineage>
</organism>
<feature type="domain" description="Cathepsin propeptide inhibitor" evidence="6">
    <location>
        <begin position="23"/>
        <end position="76"/>
    </location>
</feature>
<dbReference type="CDD" id="cd02248">
    <property type="entry name" value="Peptidase_C1A"/>
    <property type="match status" value="1"/>
</dbReference>
<reference evidence="7 8" key="1">
    <citation type="submission" date="2024-03" db="EMBL/GenBank/DDBJ databases">
        <title>Aureococcus anophagefferens CCMP1851 and Kratosvirus quantuckense: Draft genome of a second virus-susceptible host strain in the model system.</title>
        <authorList>
            <person name="Chase E."/>
            <person name="Truchon A.R."/>
            <person name="Schepens W."/>
            <person name="Wilhelm S.W."/>
        </authorList>
    </citation>
    <scope>NUCLEOTIDE SEQUENCE [LARGE SCALE GENOMIC DNA]</scope>
    <source>
        <strain evidence="7 8">CCMP1851</strain>
    </source>
</reference>
<evidence type="ECO:0000313" key="7">
    <source>
        <dbReference type="EMBL" id="KAK7247893.1"/>
    </source>
</evidence>
<dbReference type="InterPro" id="IPR039417">
    <property type="entry name" value="Peptidase_C1A_papain-like"/>
</dbReference>
<dbReference type="Pfam" id="PF00112">
    <property type="entry name" value="Peptidase_C1"/>
    <property type="match status" value="1"/>
</dbReference>
<dbReference type="EMBL" id="JBBJCI010000124">
    <property type="protein sequence ID" value="KAK7247893.1"/>
    <property type="molecule type" value="Genomic_DNA"/>
</dbReference>
<sequence length="354" mass="37281">MELAFIVGCLAVAAAQPNDRARFDAWMRDYAVKVDAGDYERRLDIFAEKLRSIEAHDASDFRLGLNRFSHLTEDEFASMYRRPMSRVPAPPVDGAAAAETPDSPPVVGAAAPETPASVDWVAEGVVTRVYEQGACAACWTFAASGALEGAFALATGRKGANLTAFSQQQIVECDNITWHGKRVDNGCHGTWYGMDSAYAYIETNGGLCTEAAYPYVGANSTDWTTCHASENGCAIVSGSAPANHTDVAPASEAALAAAVAKQPVSVVVDASCQGFMSYAGGVWTKDCGTKLDHAVLVVGYGFDAPSNTSYWKVKNSWGAAWGEAGYVRLARGLAGAGGHGIMDIASTASYPTFA</sequence>
<feature type="region of interest" description="Disordered" evidence="3">
    <location>
        <begin position="90"/>
        <end position="111"/>
    </location>
</feature>
<dbReference type="InterPro" id="IPR025660">
    <property type="entry name" value="Pept_his_AS"/>
</dbReference>
<dbReference type="InterPro" id="IPR000668">
    <property type="entry name" value="Peptidase_C1A_C"/>
</dbReference>
<evidence type="ECO:0000256" key="2">
    <source>
        <dbReference type="ARBA" id="ARBA00023145"/>
    </source>
</evidence>
<dbReference type="PROSITE" id="PS00639">
    <property type="entry name" value="THIOL_PROTEASE_HIS"/>
    <property type="match status" value="1"/>
</dbReference>
<protein>
    <submittedName>
        <fullName evidence="7">Cysteine-type peptidase</fullName>
    </submittedName>
</protein>
<dbReference type="SUPFAM" id="SSF54001">
    <property type="entry name" value="Cysteine proteinases"/>
    <property type="match status" value="1"/>
</dbReference>
<accession>A0ABR1G3X2</accession>
<evidence type="ECO:0000313" key="8">
    <source>
        <dbReference type="Proteomes" id="UP001363151"/>
    </source>
</evidence>
<name>A0ABR1G3X2_AURAN</name>
<keyword evidence="8" id="KW-1185">Reference proteome</keyword>
<evidence type="ECO:0000256" key="3">
    <source>
        <dbReference type="SAM" id="MobiDB-lite"/>
    </source>
</evidence>
<feature type="signal peptide" evidence="4">
    <location>
        <begin position="1"/>
        <end position="15"/>
    </location>
</feature>
<dbReference type="InterPro" id="IPR013201">
    <property type="entry name" value="Prot_inhib_I29"/>
</dbReference>
<dbReference type="Gene3D" id="3.90.70.10">
    <property type="entry name" value="Cysteine proteinases"/>
    <property type="match status" value="1"/>
</dbReference>
<dbReference type="Pfam" id="PF08246">
    <property type="entry name" value="Inhibitor_I29"/>
    <property type="match status" value="1"/>
</dbReference>
<dbReference type="SMART" id="SM00645">
    <property type="entry name" value="Pept_C1"/>
    <property type="match status" value="1"/>
</dbReference>
<keyword evidence="2" id="KW-0865">Zymogen</keyword>
<feature type="chain" id="PRO_5045751277" evidence="4">
    <location>
        <begin position="16"/>
        <end position="354"/>
    </location>
</feature>
<evidence type="ECO:0000256" key="1">
    <source>
        <dbReference type="ARBA" id="ARBA00008455"/>
    </source>
</evidence>
<comment type="caution">
    <text evidence="7">The sequence shown here is derived from an EMBL/GenBank/DDBJ whole genome shotgun (WGS) entry which is preliminary data.</text>
</comment>
<evidence type="ECO:0000259" key="6">
    <source>
        <dbReference type="SMART" id="SM00848"/>
    </source>
</evidence>
<proteinExistence type="inferred from homology"/>
<dbReference type="SMART" id="SM00848">
    <property type="entry name" value="Inhibitor_I29"/>
    <property type="match status" value="1"/>
</dbReference>
<dbReference type="Proteomes" id="UP001363151">
    <property type="component" value="Unassembled WGS sequence"/>
</dbReference>
<evidence type="ECO:0000256" key="4">
    <source>
        <dbReference type="SAM" id="SignalP"/>
    </source>
</evidence>
<dbReference type="InterPro" id="IPR013128">
    <property type="entry name" value="Peptidase_C1A"/>
</dbReference>
<dbReference type="InterPro" id="IPR038765">
    <property type="entry name" value="Papain-like_cys_pep_sf"/>
</dbReference>